<evidence type="ECO:0000256" key="4">
    <source>
        <dbReference type="ARBA" id="ARBA00022989"/>
    </source>
</evidence>
<accession>A0A9D2GGB6</accession>
<keyword evidence="3 6" id="KW-0812">Transmembrane</keyword>
<comment type="caution">
    <text evidence="8">The sequence shown here is derived from an EMBL/GenBank/DDBJ whole genome shotgun (WGS) entry which is preliminary data.</text>
</comment>
<dbReference type="Pfam" id="PF10035">
    <property type="entry name" value="DUF2179"/>
    <property type="match status" value="1"/>
</dbReference>
<dbReference type="Pfam" id="PF02588">
    <property type="entry name" value="YitT_membrane"/>
    <property type="match status" value="1"/>
</dbReference>
<reference evidence="8" key="1">
    <citation type="journal article" date="2021" name="PeerJ">
        <title>Extensive microbial diversity within the chicken gut microbiome revealed by metagenomics and culture.</title>
        <authorList>
            <person name="Gilroy R."/>
            <person name="Ravi A."/>
            <person name="Getino M."/>
            <person name="Pursley I."/>
            <person name="Horton D.L."/>
            <person name="Alikhan N.F."/>
            <person name="Baker D."/>
            <person name="Gharbi K."/>
            <person name="Hall N."/>
            <person name="Watson M."/>
            <person name="Adriaenssens E.M."/>
            <person name="Foster-Nyarko E."/>
            <person name="Jarju S."/>
            <person name="Secka A."/>
            <person name="Antonio M."/>
            <person name="Oren A."/>
            <person name="Chaudhuri R.R."/>
            <person name="La Ragione R."/>
            <person name="Hildebrand F."/>
            <person name="Pallen M.J."/>
        </authorList>
    </citation>
    <scope>NUCLEOTIDE SEQUENCE</scope>
    <source>
        <strain evidence="8">ChiBcec1-1093</strain>
    </source>
</reference>
<evidence type="ECO:0000313" key="9">
    <source>
        <dbReference type="Proteomes" id="UP000824101"/>
    </source>
</evidence>
<comment type="subcellular location">
    <subcellularLocation>
        <location evidence="1">Cell membrane</location>
        <topology evidence="1">Multi-pass membrane protein</topology>
    </subcellularLocation>
</comment>
<feature type="transmembrane region" description="Helical" evidence="6">
    <location>
        <begin position="52"/>
        <end position="70"/>
    </location>
</feature>
<evidence type="ECO:0000259" key="7">
    <source>
        <dbReference type="Pfam" id="PF10035"/>
    </source>
</evidence>
<proteinExistence type="predicted"/>
<dbReference type="CDD" id="cd16380">
    <property type="entry name" value="YitT_C"/>
    <property type="match status" value="1"/>
</dbReference>
<dbReference type="InterPro" id="IPR003740">
    <property type="entry name" value="YitT"/>
</dbReference>
<evidence type="ECO:0000256" key="3">
    <source>
        <dbReference type="ARBA" id="ARBA00022692"/>
    </source>
</evidence>
<reference evidence="8" key="2">
    <citation type="submission" date="2021-04" db="EMBL/GenBank/DDBJ databases">
        <authorList>
            <person name="Gilroy R."/>
        </authorList>
    </citation>
    <scope>NUCLEOTIDE SEQUENCE</scope>
    <source>
        <strain evidence="8">ChiBcec1-1093</strain>
    </source>
</reference>
<dbReference type="PIRSF" id="PIRSF006483">
    <property type="entry name" value="Membrane_protein_YitT"/>
    <property type="match status" value="1"/>
</dbReference>
<dbReference type="Proteomes" id="UP000824101">
    <property type="component" value="Unassembled WGS sequence"/>
</dbReference>
<evidence type="ECO:0000256" key="2">
    <source>
        <dbReference type="ARBA" id="ARBA00022475"/>
    </source>
</evidence>
<feature type="transmembrane region" description="Helical" evidence="6">
    <location>
        <begin position="12"/>
        <end position="29"/>
    </location>
</feature>
<name>A0A9D2GGB6_9FIRM</name>
<feature type="transmembrane region" description="Helical" evidence="6">
    <location>
        <begin position="82"/>
        <end position="100"/>
    </location>
</feature>
<evidence type="ECO:0000256" key="6">
    <source>
        <dbReference type="SAM" id="Phobius"/>
    </source>
</evidence>
<protein>
    <submittedName>
        <fullName evidence="8">YitT family protein</fullName>
    </submittedName>
</protein>
<dbReference type="AlphaFoldDB" id="A0A9D2GGB6"/>
<gene>
    <name evidence="8" type="ORF">IAA17_05070</name>
</gene>
<dbReference type="EMBL" id="DXBC01000076">
    <property type="protein sequence ID" value="HIZ79139.1"/>
    <property type="molecule type" value="Genomic_DNA"/>
</dbReference>
<evidence type="ECO:0000256" key="1">
    <source>
        <dbReference type="ARBA" id="ARBA00004651"/>
    </source>
</evidence>
<feature type="domain" description="DUF2179" evidence="7">
    <location>
        <begin position="220"/>
        <end position="274"/>
    </location>
</feature>
<keyword evidence="5 6" id="KW-0472">Membrane</keyword>
<sequence length="282" mass="30647">MWKKRTAAQDYAIIVLGAFIMGFAIKNIYDPQGLVTGGVSGLAIILKEKAGLPLWITNMGINIPLFLLALKLRGWKFVKRVLVAEAALTLALAVLPEYPFLKDDLILTALFGGVFSGVGTGLMLLCHATTGGTDTMAALIHTKLKHYSINQILQVLDGLVVLAGASVFGVRYAFYAVIAVVVLAKVSDGIIEGTHFAKAAYIISDHKDEIAREIMDGMERGVTVMDARGAYTGERRDILLCVVSKKEMVEVKEIVLRTDPGAFVIVSDVREVLGEGFMEYRQ</sequence>
<dbReference type="PANTHER" id="PTHR33545:SF5">
    <property type="entry name" value="UPF0750 MEMBRANE PROTEIN YITT"/>
    <property type="match status" value="1"/>
</dbReference>
<dbReference type="InterPro" id="IPR019264">
    <property type="entry name" value="DUF2179"/>
</dbReference>
<dbReference type="InterPro" id="IPR015867">
    <property type="entry name" value="N-reg_PII/ATP_PRibTrfase_C"/>
</dbReference>
<keyword evidence="2" id="KW-1003">Cell membrane</keyword>
<dbReference type="Gene3D" id="3.30.70.120">
    <property type="match status" value="1"/>
</dbReference>
<keyword evidence="4 6" id="KW-1133">Transmembrane helix</keyword>
<organism evidence="8 9">
    <name type="scientific">Candidatus Lachnoclostridium stercorigallinarum</name>
    <dbReference type="NCBI Taxonomy" id="2838634"/>
    <lineage>
        <taxon>Bacteria</taxon>
        <taxon>Bacillati</taxon>
        <taxon>Bacillota</taxon>
        <taxon>Clostridia</taxon>
        <taxon>Lachnospirales</taxon>
        <taxon>Lachnospiraceae</taxon>
    </lineage>
</organism>
<dbReference type="GO" id="GO:0005886">
    <property type="term" value="C:plasma membrane"/>
    <property type="evidence" value="ECO:0007669"/>
    <property type="project" value="UniProtKB-SubCell"/>
</dbReference>
<dbReference type="InterPro" id="IPR051461">
    <property type="entry name" value="UPF0750_membrane"/>
</dbReference>
<evidence type="ECO:0000313" key="8">
    <source>
        <dbReference type="EMBL" id="HIZ79139.1"/>
    </source>
</evidence>
<feature type="transmembrane region" description="Helical" evidence="6">
    <location>
        <begin position="106"/>
        <end position="126"/>
    </location>
</feature>
<evidence type="ECO:0000256" key="5">
    <source>
        <dbReference type="ARBA" id="ARBA00023136"/>
    </source>
</evidence>
<dbReference type="PANTHER" id="PTHR33545">
    <property type="entry name" value="UPF0750 MEMBRANE PROTEIN YITT-RELATED"/>
    <property type="match status" value="1"/>
</dbReference>